<accession>A0A2P7YI71</accession>
<keyword evidence="4" id="KW-0862">Zinc</keyword>
<dbReference type="InterPro" id="IPR050797">
    <property type="entry name" value="Carb_Metab_Trans_Reg"/>
</dbReference>
<evidence type="ECO:0000256" key="6">
    <source>
        <dbReference type="ARBA" id="ARBA00023125"/>
    </source>
</evidence>
<feature type="transmembrane region" description="Helical" evidence="9">
    <location>
        <begin position="154"/>
        <end position="173"/>
    </location>
</feature>
<dbReference type="GO" id="GO:0000981">
    <property type="term" value="F:DNA-binding transcription factor activity, RNA polymerase II-specific"/>
    <property type="evidence" value="ECO:0007669"/>
    <property type="project" value="InterPro"/>
</dbReference>
<evidence type="ECO:0000256" key="3">
    <source>
        <dbReference type="ARBA" id="ARBA00022723"/>
    </source>
</evidence>
<dbReference type="GO" id="GO:0008270">
    <property type="term" value="F:zinc ion binding"/>
    <property type="evidence" value="ECO:0007669"/>
    <property type="project" value="InterPro"/>
</dbReference>
<dbReference type="SMART" id="SM00066">
    <property type="entry name" value="GAL4"/>
    <property type="match status" value="1"/>
</dbReference>
<dbReference type="CDD" id="cd00067">
    <property type="entry name" value="GAL4"/>
    <property type="match status" value="1"/>
</dbReference>
<keyword evidence="6" id="KW-0238">DNA-binding</keyword>
<evidence type="ECO:0000313" key="12">
    <source>
        <dbReference type="Proteomes" id="UP000241107"/>
    </source>
</evidence>
<comment type="similarity">
    <text evidence="2">Belongs to the MAL13 family.</text>
</comment>
<keyword evidence="5" id="KW-0805">Transcription regulation</keyword>
<reference evidence="11 12" key="1">
    <citation type="submission" date="2018-03" db="EMBL/GenBank/DDBJ databases">
        <title>Candida pseudohaemulonii genome assembly and annotation.</title>
        <authorList>
            <person name="Munoz J.F."/>
            <person name="Gade L.G."/>
            <person name="Chow N.A."/>
            <person name="Litvintseva A.P."/>
            <person name="Loparev V.N."/>
            <person name="Cuomo C.A."/>
        </authorList>
    </citation>
    <scope>NUCLEOTIDE SEQUENCE [LARGE SCALE GENOMIC DNA]</scope>
    <source>
        <strain evidence="11 12">B12108</strain>
    </source>
</reference>
<dbReference type="STRING" id="418784.A0A2P7YI71"/>
<dbReference type="InterPro" id="IPR007219">
    <property type="entry name" value="XnlR_reg_dom"/>
</dbReference>
<dbReference type="SUPFAM" id="SSF57701">
    <property type="entry name" value="Zn2/Cys6 DNA-binding domain"/>
    <property type="match status" value="1"/>
</dbReference>
<evidence type="ECO:0000256" key="1">
    <source>
        <dbReference type="ARBA" id="ARBA00004123"/>
    </source>
</evidence>
<dbReference type="VEuPathDB" id="FungiDB:C7M61_004441"/>
<evidence type="ECO:0000256" key="7">
    <source>
        <dbReference type="ARBA" id="ARBA00023163"/>
    </source>
</evidence>
<keyword evidence="9" id="KW-1133">Transmembrane helix</keyword>
<evidence type="ECO:0000313" key="11">
    <source>
        <dbReference type="EMBL" id="PSK35652.1"/>
    </source>
</evidence>
<evidence type="ECO:0000256" key="5">
    <source>
        <dbReference type="ARBA" id="ARBA00023015"/>
    </source>
</evidence>
<dbReference type="AlphaFoldDB" id="A0A2P7YI71"/>
<dbReference type="PANTHER" id="PTHR31668:SF18">
    <property type="entry name" value="MALTOSE FERMENTATION REGULATORY PROTEIN MAL13-RELATED"/>
    <property type="match status" value="1"/>
</dbReference>
<dbReference type="RefSeq" id="XP_024712143.1">
    <property type="nucleotide sequence ID" value="XM_024859761.1"/>
</dbReference>
<comment type="caution">
    <text evidence="11">The sequence shown here is derived from an EMBL/GenBank/DDBJ whole genome shotgun (WGS) entry which is preliminary data.</text>
</comment>
<feature type="domain" description="Zn(2)-C6 fungal-type" evidence="10">
    <location>
        <begin position="13"/>
        <end position="43"/>
    </location>
</feature>
<dbReference type="CDD" id="cd12148">
    <property type="entry name" value="fungal_TF_MHR"/>
    <property type="match status" value="1"/>
</dbReference>
<dbReference type="PANTHER" id="PTHR31668">
    <property type="entry name" value="GLUCOSE TRANSPORT TRANSCRIPTION REGULATOR RGT1-RELATED-RELATED"/>
    <property type="match status" value="1"/>
</dbReference>
<dbReference type="EMBL" id="PYFQ01000014">
    <property type="protein sequence ID" value="PSK35652.1"/>
    <property type="molecule type" value="Genomic_DNA"/>
</dbReference>
<keyword evidence="9" id="KW-0472">Membrane</keyword>
<dbReference type="Proteomes" id="UP000241107">
    <property type="component" value="Unassembled WGS sequence"/>
</dbReference>
<keyword evidence="8" id="KW-0539">Nucleus</keyword>
<evidence type="ECO:0000259" key="10">
    <source>
        <dbReference type="PROSITE" id="PS00463"/>
    </source>
</evidence>
<evidence type="ECO:0000256" key="2">
    <source>
        <dbReference type="ARBA" id="ARBA00009382"/>
    </source>
</evidence>
<keyword evidence="7" id="KW-0804">Transcription</keyword>
<dbReference type="GO" id="GO:0005634">
    <property type="term" value="C:nucleus"/>
    <property type="evidence" value="ECO:0007669"/>
    <property type="project" value="UniProtKB-SubCell"/>
</dbReference>
<dbReference type="InterPro" id="IPR036864">
    <property type="entry name" value="Zn2-C6_fun-type_DNA-bd_sf"/>
</dbReference>
<dbReference type="OrthoDB" id="2740448at2759"/>
<keyword evidence="9" id="KW-0812">Transmembrane</keyword>
<dbReference type="GO" id="GO:0003677">
    <property type="term" value="F:DNA binding"/>
    <property type="evidence" value="ECO:0007669"/>
    <property type="project" value="UniProtKB-KW"/>
</dbReference>
<dbReference type="InterPro" id="IPR001138">
    <property type="entry name" value="Zn2Cys6_DnaBD"/>
</dbReference>
<evidence type="ECO:0000256" key="9">
    <source>
        <dbReference type="SAM" id="Phobius"/>
    </source>
</evidence>
<gene>
    <name evidence="11" type="ORF">C7M61_004441</name>
</gene>
<dbReference type="Pfam" id="PF04082">
    <property type="entry name" value="Fungal_trans"/>
    <property type="match status" value="1"/>
</dbReference>
<proteinExistence type="inferred from homology"/>
<comment type="subcellular location">
    <subcellularLocation>
        <location evidence="1">Nucleus</location>
    </subcellularLocation>
</comment>
<name>A0A2P7YI71_9ASCO</name>
<keyword evidence="3" id="KW-0479">Metal-binding</keyword>
<protein>
    <recommendedName>
        <fullName evidence="10">Zn(2)-C6 fungal-type domain-containing protein</fullName>
    </recommendedName>
</protein>
<keyword evidence="12" id="KW-1185">Reference proteome</keyword>
<dbReference type="GO" id="GO:0006351">
    <property type="term" value="P:DNA-templated transcription"/>
    <property type="evidence" value="ECO:0007669"/>
    <property type="project" value="InterPro"/>
</dbReference>
<dbReference type="PROSITE" id="PS00463">
    <property type="entry name" value="ZN2_CY6_FUNGAL_1"/>
    <property type="match status" value="1"/>
</dbReference>
<sequence>MSETKKRGKYGRPCDLCSSRRVRCIFPEGSERCQGCINHNTQCTQNRIRKKSGPKARKALEDTPRALPYTPLPDTRLDMSTPRPVPVEESYTELMDPYIARISLDKLIAYLQVYQTWFYGYWPVLSVAEIISKITNSNLMSESIDSIRLTEKNVFYYSLACSVCAAIATQMTFVSVKDRLVNDAFSCLDTEYADEAKRARNLFDYTSNPNVETLLSSFFLYAHYTNRKGRTNQAIIHLREAISVSQLLGFHDQATYQTKSAAEKHRWQKIYYTLLVTERFVSFEDAMPVILDPTIALPLLENEEYPSLLVGFIELVKVFSVPHKHFFEEVHMKGGNQKIEAFKDYLQNHDNAQKTKCILEVQSRLDQPLVQTTKASDSQKLNIYLSRSWIQAIAWHITFENGLLTYTSEQSVNCLAKDFPIKIARDFLASTKDLPAVAFEANGPGVCIKLLEIANSLVFAVPGSYSKSILADSLNSIFMLVNQFKNHITLPMDVYNKVARKISSFSTHVERPLSLESPATAAIQELFDDEDIEEQSGSCLGSSELLPTDRNPSFTQLFKQLGAAYPQAMVNALSGISSQDENAVLARNDLFESSPSLSHFMHPP</sequence>
<evidence type="ECO:0000256" key="4">
    <source>
        <dbReference type="ARBA" id="ARBA00022833"/>
    </source>
</evidence>
<evidence type="ECO:0000256" key="8">
    <source>
        <dbReference type="ARBA" id="ARBA00023242"/>
    </source>
</evidence>
<dbReference type="GeneID" id="36567828"/>
<organism evidence="11 12">
    <name type="scientific">Candidozyma pseudohaemuli</name>
    <dbReference type="NCBI Taxonomy" id="418784"/>
    <lineage>
        <taxon>Eukaryota</taxon>
        <taxon>Fungi</taxon>
        <taxon>Dikarya</taxon>
        <taxon>Ascomycota</taxon>
        <taxon>Saccharomycotina</taxon>
        <taxon>Pichiomycetes</taxon>
        <taxon>Metschnikowiaceae</taxon>
        <taxon>Candidozyma</taxon>
    </lineage>
</organism>